<evidence type="ECO:0000313" key="2">
    <source>
        <dbReference type="Proteomes" id="UP000828048"/>
    </source>
</evidence>
<dbReference type="EMBL" id="CM037153">
    <property type="protein sequence ID" value="KAH7859186.1"/>
    <property type="molecule type" value="Genomic_DNA"/>
</dbReference>
<keyword evidence="2" id="KW-1185">Reference proteome</keyword>
<name>A0ACB7Z067_9ERIC</name>
<gene>
    <name evidence="1" type="ORF">Vadar_032697</name>
</gene>
<proteinExistence type="predicted"/>
<protein>
    <submittedName>
        <fullName evidence="1">Uncharacterized protein</fullName>
    </submittedName>
</protein>
<sequence>MANPKVPIGYKFSPSPEQSLEYLKGKILNQELPSDVIRTVDIYSCGDPHQIPFSEFTHGAVNEWFFFTNKRKATRIQTTNGSWEEIGDQEISDSDDETIGFMRILEFSYSNPEDAEKEKEWYIHEYSVNPANFTADELADDNVKEKISNFVLCKVVCEEEFPPCKPPTSSSSDDVADDEGEDNEVVDGANS</sequence>
<evidence type="ECO:0000313" key="1">
    <source>
        <dbReference type="EMBL" id="KAH7859186.1"/>
    </source>
</evidence>
<reference evidence="1 2" key="1">
    <citation type="journal article" date="2021" name="Hortic Res">
        <title>High-quality reference genome and annotation aids understanding of berry development for evergreen blueberry (Vaccinium darrowii).</title>
        <authorList>
            <person name="Yu J."/>
            <person name="Hulse-Kemp A.M."/>
            <person name="Babiker E."/>
            <person name="Staton M."/>
        </authorList>
    </citation>
    <scope>NUCLEOTIDE SEQUENCE [LARGE SCALE GENOMIC DNA]</scope>
    <source>
        <strain evidence="2">cv. NJ 8807/NJ 8810</strain>
        <tissue evidence="1">Young leaf</tissue>
    </source>
</reference>
<accession>A0ACB7Z067</accession>
<comment type="caution">
    <text evidence="1">The sequence shown here is derived from an EMBL/GenBank/DDBJ whole genome shotgun (WGS) entry which is preliminary data.</text>
</comment>
<dbReference type="Proteomes" id="UP000828048">
    <property type="component" value="Chromosome 3"/>
</dbReference>
<organism evidence="1 2">
    <name type="scientific">Vaccinium darrowii</name>
    <dbReference type="NCBI Taxonomy" id="229202"/>
    <lineage>
        <taxon>Eukaryota</taxon>
        <taxon>Viridiplantae</taxon>
        <taxon>Streptophyta</taxon>
        <taxon>Embryophyta</taxon>
        <taxon>Tracheophyta</taxon>
        <taxon>Spermatophyta</taxon>
        <taxon>Magnoliopsida</taxon>
        <taxon>eudicotyledons</taxon>
        <taxon>Gunneridae</taxon>
        <taxon>Pentapetalae</taxon>
        <taxon>asterids</taxon>
        <taxon>Ericales</taxon>
        <taxon>Ericaceae</taxon>
        <taxon>Vaccinioideae</taxon>
        <taxon>Vaccinieae</taxon>
        <taxon>Vaccinium</taxon>
    </lineage>
</organism>